<name>A0A8T0RNL6_PANVG</name>
<evidence type="ECO:0000313" key="4">
    <source>
        <dbReference type="Proteomes" id="UP000823388"/>
    </source>
</evidence>
<dbReference type="PANTHER" id="PTHR33985">
    <property type="entry name" value="OS02G0491300 PROTEIN-RELATED"/>
    <property type="match status" value="1"/>
</dbReference>
<sequence length="252" mass="26441">MALRSVFLLAVFLLPLAATATASASAPNSASTCTATDLGNSPPLDMAGPQSSSSAGEMTEEEARLLAQLEGLMREGTAAQDLAQRVEHVRSILELLGFREMAAAAPYLVASPVLASWPGPLTVFAVPDEVLESSCPGCPRVESLVEHIALGAFPYAELSSKPMRKVATAMLGFCFTSASSSAGGASDDIISVNNVRIARPNLYNNGRLVVHGMEGRVVVPPRGSCYNAERVDDLLSRVDVLNLVIRMLANAA</sequence>
<keyword evidence="2" id="KW-0732">Signal</keyword>
<proteinExistence type="predicted"/>
<dbReference type="EMBL" id="CM029046">
    <property type="protein sequence ID" value="KAG2586139.1"/>
    <property type="molecule type" value="Genomic_DNA"/>
</dbReference>
<organism evidence="3 4">
    <name type="scientific">Panicum virgatum</name>
    <name type="common">Blackwell switchgrass</name>
    <dbReference type="NCBI Taxonomy" id="38727"/>
    <lineage>
        <taxon>Eukaryota</taxon>
        <taxon>Viridiplantae</taxon>
        <taxon>Streptophyta</taxon>
        <taxon>Embryophyta</taxon>
        <taxon>Tracheophyta</taxon>
        <taxon>Spermatophyta</taxon>
        <taxon>Magnoliopsida</taxon>
        <taxon>Liliopsida</taxon>
        <taxon>Poales</taxon>
        <taxon>Poaceae</taxon>
        <taxon>PACMAD clade</taxon>
        <taxon>Panicoideae</taxon>
        <taxon>Panicodae</taxon>
        <taxon>Paniceae</taxon>
        <taxon>Panicinae</taxon>
        <taxon>Panicum</taxon>
        <taxon>Panicum sect. Hiantes</taxon>
    </lineage>
</organism>
<evidence type="ECO:0000256" key="1">
    <source>
        <dbReference type="SAM" id="MobiDB-lite"/>
    </source>
</evidence>
<protein>
    <recommendedName>
        <fullName evidence="5">FAS1 domain-containing protein</fullName>
    </recommendedName>
</protein>
<evidence type="ECO:0008006" key="5">
    <source>
        <dbReference type="Google" id="ProtNLM"/>
    </source>
</evidence>
<dbReference type="InterPro" id="IPR052806">
    <property type="entry name" value="Fasciclin-like_AGP"/>
</dbReference>
<evidence type="ECO:0000256" key="2">
    <source>
        <dbReference type="SAM" id="SignalP"/>
    </source>
</evidence>
<feature type="compositionally biased region" description="Low complexity" evidence="1">
    <location>
        <begin position="25"/>
        <end position="36"/>
    </location>
</feature>
<evidence type="ECO:0000313" key="3">
    <source>
        <dbReference type="EMBL" id="KAG2586139.1"/>
    </source>
</evidence>
<dbReference type="PANTHER" id="PTHR33985:SF2">
    <property type="entry name" value="EXPRESSED PROTEIN"/>
    <property type="match status" value="1"/>
</dbReference>
<reference evidence="3" key="1">
    <citation type="submission" date="2020-05" db="EMBL/GenBank/DDBJ databases">
        <title>WGS assembly of Panicum virgatum.</title>
        <authorList>
            <person name="Lovell J.T."/>
            <person name="Jenkins J."/>
            <person name="Shu S."/>
            <person name="Juenger T.E."/>
            <person name="Schmutz J."/>
        </authorList>
    </citation>
    <scope>NUCLEOTIDE SEQUENCE</scope>
    <source>
        <strain evidence="3">AP13</strain>
    </source>
</reference>
<keyword evidence="4" id="KW-1185">Reference proteome</keyword>
<dbReference type="AlphaFoldDB" id="A0A8T0RNL6"/>
<accession>A0A8T0RNL6</accession>
<dbReference type="Proteomes" id="UP000823388">
    <property type="component" value="Chromosome 5N"/>
</dbReference>
<feature type="region of interest" description="Disordered" evidence="1">
    <location>
        <begin position="25"/>
        <end position="60"/>
    </location>
</feature>
<gene>
    <name evidence="3" type="ORF">PVAP13_5NG101600</name>
</gene>
<feature type="signal peptide" evidence="2">
    <location>
        <begin position="1"/>
        <end position="24"/>
    </location>
</feature>
<feature type="chain" id="PRO_5035843612" description="FAS1 domain-containing protein" evidence="2">
    <location>
        <begin position="25"/>
        <end position="252"/>
    </location>
</feature>
<comment type="caution">
    <text evidence="3">The sequence shown here is derived from an EMBL/GenBank/DDBJ whole genome shotgun (WGS) entry which is preliminary data.</text>
</comment>